<dbReference type="InterPro" id="IPR036388">
    <property type="entry name" value="WH-like_DNA-bd_sf"/>
</dbReference>
<dbReference type="SMART" id="SM00347">
    <property type="entry name" value="HTH_MARR"/>
    <property type="match status" value="1"/>
</dbReference>
<gene>
    <name evidence="4" type="ORF">QWY13_15810</name>
</gene>
<dbReference type="SUPFAM" id="SSF55729">
    <property type="entry name" value="Acyl-CoA N-acyltransferases (Nat)"/>
    <property type="match status" value="1"/>
</dbReference>
<protein>
    <submittedName>
        <fullName evidence="4">Helix-turn-helix domain-containing GNAT family N-acetyltransferase</fullName>
    </submittedName>
</protein>
<name>A0ABT8NGE1_9BACL</name>
<keyword evidence="1" id="KW-0808">Transferase</keyword>
<dbReference type="Gene3D" id="1.10.10.10">
    <property type="entry name" value="Winged helix-like DNA-binding domain superfamily/Winged helix DNA-binding domain"/>
    <property type="match status" value="1"/>
</dbReference>
<evidence type="ECO:0000259" key="2">
    <source>
        <dbReference type="PROSITE" id="PS50995"/>
    </source>
</evidence>
<comment type="caution">
    <text evidence="4">The sequence shown here is derived from an EMBL/GenBank/DDBJ whole genome shotgun (WGS) entry which is preliminary data.</text>
</comment>
<evidence type="ECO:0000313" key="4">
    <source>
        <dbReference type="EMBL" id="MDN7246947.1"/>
    </source>
</evidence>
<proteinExistence type="predicted"/>
<dbReference type="PANTHER" id="PTHR13947">
    <property type="entry name" value="GNAT FAMILY N-ACETYLTRANSFERASE"/>
    <property type="match status" value="1"/>
</dbReference>
<feature type="domain" description="HTH marR-type" evidence="2">
    <location>
        <begin position="3"/>
        <end position="138"/>
    </location>
</feature>
<dbReference type="PROSITE" id="PS50995">
    <property type="entry name" value="HTH_MARR_2"/>
    <property type="match status" value="1"/>
</dbReference>
<sequence length="307" mass="35665">MTERTYTEEIRRFNRHYANMLGKIDQRIYGKPYLLSEVRVIAELYEKKDATATEIREKLGIDRGYMSRMIQKFEEENIISKKQASTDKRQFLIQLTDYGEKVHQGLVDDANREVGNIIGALNAQQVDRLTSAMRTVESLLNFEQAEVPRVIIRPYQPGELGYVSYLHGALYSKTYQFGAIFEYYVMKGLAEFMMDSSGGELWIAEVDEEIAGAIAITRSSEDTAQLRWFVLDERFQGLGIGHKLMDFALAFCRTQHYRHVFLWTVSILETARHLYGKYGFTLTEQKANNDWTEDELLEERWDLELGS</sequence>
<dbReference type="Proteomes" id="UP001172142">
    <property type="component" value="Unassembled WGS sequence"/>
</dbReference>
<dbReference type="PROSITE" id="PS51186">
    <property type="entry name" value="GNAT"/>
    <property type="match status" value="1"/>
</dbReference>
<dbReference type="EMBL" id="JAUJWU010000005">
    <property type="protein sequence ID" value="MDN7246947.1"/>
    <property type="molecule type" value="Genomic_DNA"/>
</dbReference>
<dbReference type="InterPro" id="IPR036390">
    <property type="entry name" value="WH_DNA-bd_sf"/>
</dbReference>
<dbReference type="Pfam" id="PF13673">
    <property type="entry name" value="Acetyltransf_10"/>
    <property type="match status" value="1"/>
</dbReference>
<evidence type="ECO:0000259" key="3">
    <source>
        <dbReference type="PROSITE" id="PS51186"/>
    </source>
</evidence>
<evidence type="ECO:0000313" key="5">
    <source>
        <dbReference type="Proteomes" id="UP001172142"/>
    </source>
</evidence>
<keyword evidence="5" id="KW-1185">Reference proteome</keyword>
<dbReference type="Gene3D" id="3.40.630.30">
    <property type="match status" value="1"/>
</dbReference>
<dbReference type="RefSeq" id="WP_301857290.1">
    <property type="nucleotide sequence ID" value="NZ_JAUJWU010000005.1"/>
</dbReference>
<reference evidence="4 5" key="1">
    <citation type="submission" date="2023-07" db="EMBL/GenBank/DDBJ databases">
        <title>Novel species in genus Planococcus.</title>
        <authorList>
            <person name="Ning S."/>
        </authorList>
    </citation>
    <scope>NUCLEOTIDE SEQUENCE [LARGE SCALE GENOMIC DNA]</scope>
    <source>
        <strain evidence="4 5">N017</strain>
    </source>
</reference>
<dbReference type="InterPro" id="IPR000835">
    <property type="entry name" value="HTH_MarR-typ"/>
</dbReference>
<organism evidence="4 5">
    <name type="scientific">Planococcus shenhongbingii</name>
    <dbReference type="NCBI Taxonomy" id="3058398"/>
    <lineage>
        <taxon>Bacteria</taxon>
        <taxon>Bacillati</taxon>
        <taxon>Bacillota</taxon>
        <taxon>Bacilli</taxon>
        <taxon>Bacillales</taxon>
        <taxon>Caryophanaceae</taxon>
        <taxon>Planococcus</taxon>
    </lineage>
</organism>
<dbReference type="InterPro" id="IPR016181">
    <property type="entry name" value="Acyl_CoA_acyltransferase"/>
</dbReference>
<accession>A0ABT8NGE1</accession>
<dbReference type="PRINTS" id="PR00598">
    <property type="entry name" value="HTHMARR"/>
</dbReference>
<dbReference type="InterPro" id="IPR000182">
    <property type="entry name" value="GNAT_dom"/>
</dbReference>
<dbReference type="CDD" id="cd04301">
    <property type="entry name" value="NAT_SF"/>
    <property type="match status" value="1"/>
</dbReference>
<evidence type="ECO:0000256" key="1">
    <source>
        <dbReference type="ARBA" id="ARBA00022679"/>
    </source>
</evidence>
<dbReference type="Pfam" id="PF01047">
    <property type="entry name" value="MarR"/>
    <property type="match status" value="1"/>
</dbReference>
<feature type="domain" description="N-acetyltransferase" evidence="3">
    <location>
        <begin position="150"/>
        <end position="304"/>
    </location>
</feature>
<dbReference type="PANTHER" id="PTHR13947:SF37">
    <property type="entry name" value="LD18367P"/>
    <property type="match status" value="1"/>
</dbReference>
<dbReference type="InterPro" id="IPR050769">
    <property type="entry name" value="NAT_camello-type"/>
</dbReference>
<dbReference type="SUPFAM" id="SSF46785">
    <property type="entry name" value="Winged helix' DNA-binding domain"/>
    <property type="match status" value="1"/>
</dbReference>